<reference evidence="2 3" key="1">
    <citation type="submission" date="2020-07" db="EMBL/GenBank/DDBJ databases">
        <authorList>
            <person name="Feng X."/>
        </authorList>
    </citation>
    <scope>NUCLEOTIDE SEQUENCE [LARGE SCALE GENOMIC DNA]</scope>
    <source>
        <strain evidence="2 3">JCM14086</strain>
    </source>
</reference>
<dbReference type="Gene3D" id="3.30.420.40">
    <property type="match status" value="2"/>
</dbReference>
<organism evidence="2 3">
    <name type="scientific">Puniceicoccus vermicola</name>
    <dbReference type="NCBI Taxonomy" id="388746"/>
    <lineage>
        <taxon>Bacteria</taxon>
        <taxon>Pseudomonadati</taxon>
        <taxon>Verrucomicrobiota</taxon>
        <taxon>Opitutia</taxon>
        <taxon>Puniceicoccales</taxon>
        <taxon>Puniceicoccaceae</taxon>
        <taxon>Puniceicoccus</taxon>
    </lineage>
</organism>
<dbReference type="InterPro" id="IPR000600">
    <property type="entry name" value="ROK"/>
</dbReference>
<dbReference type="PANTHER" id="PTHR18964">
    <property type="entry name" value="ROK (REPRESSOR, ORF, KINASE) FAMILY"/>
    <property type="match status" value="1"/>
</dbReference>
<dbReference type="AlphaFoldDB" id="A0A7X1AZI0"/>
<evidence type="ECO:0000313" key="3">
    <source>
        <dbReference type="Proteomes" id="UP000525652"/>
    </source>
</evidence>
<proteinExistence type="inferred from homology"/>
<sequence length="486" mass="52699">MTEFTEQSATNGFLGWNSLVTPLDKGFRPAALDLALYRRRQKNSKESAPLIIAIGRPNGVVSRYETSILHKSDAESRAYAEWVAQFMLWSRGGSTLYVEATREIEDHIASQFRPEGPHAFALQLMEKIYQSPFAVILCEPGESPMDRGTPCHWGSQNNGCRLGVDLGGSEIKIVAVQDGETAFQGRFPWSPTEFNDVSSCFQFLLSVFNEASSSLPHLDAIGISTAGVVDENQLMVSNLVRGIGPDQNSRVQGIFSDLATALGVPITVTNDGEASALAGMEAIQEGSTLGMTLGTSLACGYTNAKNHLTGWINELAFASIDSNPEAPLDDWSGYRGVGGSYFSINAVDRLLDASGIELDPGLPLQDRLATARGLAEEKNERAVNIYRTIGGYLAATIPLFTEFYDVRNIVLMGGVTSGNGGEIIHKYATATLKKLFPDCAKKVKLHILASNRRRMSQAKTAATLPEITVERFRPNPSSVLLEGIQL</sequence>
<dbReference type="EMBL" id="JACHVA010000076">
    <property type="protein sequence ID" value="MBC2601813.1"/>
    <property type="molecule type" value="Genomic_DNA"/>
</dbReference>
<dbReference type="SUPFAM" id="SSF53067">
    <property type="entry name" value="Actin-like ATPase domain"/>
    <property type="match status" value="1"/>
</dbReference>
<dbReference type="InterPro" id="IPR043129">
    <property type="entry name" value="ATPase_NBD"/>
</dbReference>
<comment type="caution">
    <text evidence="2">The sequence shown here is derived from an EMBL/GenBank/DDBJ whole genome shotgun (WGS) entry which is preliminary data.</text>
</comment>
<dbReference type="Pfam" id="PF00480">
    <property type="entry name" value="ROK"/>
    <property type="match status" value="1"/>
</dbReference>
<dbReference type="PANTHER" id="PTHR18964:SF149">
    <property type="entry name" value="BIFUNCTIONAL UDP-N-ACETYLGLUCOSAMINE 2-EPIMERASE_N-ACETYLMANNOSAMINE KINASE"/>
    <property type="match status" value="1"/>
</dbReference>
<protein>
    <submittedName>
        <fullName evidence="2">ROK family protein</fullName>
    </submittedName>
</protein>
<dbReference type="RefSeq" id="WP_185692519.1">
    <property type="nucleotide sequence ID" value="NZ_JACHVA010000076.1"/>
</dbReference>
<gene>
    <name evidence="2" type="ORF">H5P30_08485</name>
</gene>
<evidence type="ECO:0000313" key="2">
    <source>
        <dbReference type="EMBL" id="MBC2601813.1"/>
    </source>
</evidence>
<dbReference type="Proteomes" id="UP000525652">
    <property type="component" value="Unassembled WGS sequence"/>
</dbReference>
<name>A0A7X1AZI0_9BACT</name>
<evidence type="ECO:0000256" key="1">
    <source>
        <dbReference type="ARBA" id="ARBA00006479"/>
    </source>
</evidence>
<comment type="similarity">
    <text evidence="1">Belongs to the ROK (NagC/XylR) family.</text>
</comment>
<accession>A0A7X1AZI0</accession>
<keyword evidence="3" id="KW-1185">Reference proteome</keyword>